<name>A0ABR2JFK5_9EUKA</name>
<gene>
    <name evidence="1" type="ORF">M9Y10_006396</name>
</gene>
<reference evidence="1 2" key="1">
    <citation type="submission" date="2024-04" db="EMBL/GenBank/DDBJ databases">
        <title>Tritrichomonas musculus Genome.</title>
        <authorList>
            <person name="Alves-Ferreira E."/>
            <person name="Grigg M."/>
            <person name="Lorenzi H."/>
            <person name="Galac M."/>
        </authorList>
    </citation>
    <scope>NUCLEOTIDE SEQUENCE [LARGE SCALE GENOMIC DNA]</scope>
    <source>
        <strain evidence="1 2">EAF2021</strain>
    </source>
</reference>
<dbReference type="EMBL" id="JAPFFF010000012">
    <property type="protein sequence ID" value="KAK8876206.1"/>
    <property type="molecule type" value="Genomic_DNA"/>
</dbReference>
<accession>A0ABR2JFK5</accession>
<protein>
    <submittedName>
        <fullName evidence="1">Uncharacterized protein</fullName>
    </submittedName>
</protein>
<dbReference type="Proteomes" id="UP001470230">
    <property type="component" value="Unassembled WGS sequence"/>
</dbReference>
<comment type="caution">
    <text evidence="1">The sequence shown here is derived from an EMBL/GenBank/DDBJ whole genome shotgun (WGS) entry which is preliminary data.</text>
</comment>
<organism evidence="1 2">
    <name type="scientific">Tritrichomonas musculus</name>
    <dbReference type="NCBI Taxonomy" id="1915356"/>
    <lineage>
        <taxon>Eukaryota</taxon>
        <taxon>Metamonada</taxon>
        <taxon>Parabasalia</taxon>
        <taxon>Tritrichomonadida</taxon>
        <taxon>Tritrichomonadidae</taxon>
        <taxon>Tritrichomonas</taxon>
    </lineage>
</organism>
<evidence type="ECO:0000313" key="1">
    <source>
        <dbReference type="EMBL" id="KAK8876206.1"/>
    </source>
</evidence>
<evidence type="ECO:0000313" key="2">
    <source>
        <dbReference type="Proteomes" id="UP001470230"/>
    </source>
</evidence>
<keyword evidence="2" id="KW-1185">Reference proteome</keyword>
<sequence>MHVAEIFKKIGLNKEFILGLLYHLEYEIKTKHLLNSRRGFKKASLHDLNIIISFFAYELQNHDQIIRIIDKYVLMQNPEIYTKSGKNLVENLAREFKSFYLKNNITENLPKQSSTLLQQPDVKTEKPLESFCDPHQAIDENENKNADVKIIKSDDDSFPESFFETEENDDDSFLANNENNEGDFIDYYCLLSS</sequence>
<proteinExistence type="predicted"/>